<accession>A0AC34FF17</accession>
<evidence type="ECO:0000313" key="2">
    <source>
        <dbReference type="WBParaSite" id="ES5_v2.g15877.t1"/>
    </source>
</evidence>
<protein>
    <submittedName>
        <fullName evidence="2">VASt domain-containing protein</fullName>
    </submittedName>
</protein>
<sequence length="353" mass="40527">MINRVIFVLYECYLDNVGFQPNTKHVFTVAFKPTATEDQIFSAFQDLVKDYLNISKRKYVKRYYDDEFIFDENLSKPDYEDVAIHSSFPYINFMDFEEEEDSSNESDTIKEGIEDNVEEIPEDQTLNQQSPSKNTSSPPQNTENHGNQNPRSSSNNDDANSSVQSVCWMILILMLIIILKTTLMDTILVKMKHINSMQMDMHAPGTNSSTFEADREVEDGQQLQATIRETNTVTGKPICDILLFNTSSISGLASKPDIQNVDHILLNVTTMSWSVKFSVEFEKFNGDPLRLHFTINVEQMATKDEIKNCMLDIIYRKMIEQQLKFKENDAANNVWSSSLKAFNPSTRIQLNLK</sequence>
<dbReference type="Proteomes" id="UP000887579">
    <property type="component" value="Unplaced"/>
</dbReference>
<evidence type="ECO:0000313" key="1">
    <source>
        <dbReference type="Proteomes" id="UP000887579"/>
    </source>
</evidence>
<name>A0AC34FF17_9BILA</name>
<proteinExistence type="predicted"/>
<dbReference type="WBParaSite" id="ES5_v2.g15877.t1">
    <property type="protein sequence ID" value="ES5_v2.g15877.t1"/>
    <property type="gene ID" value="ES5_v2.g15877"/>
</dbReference>
<organism evidence="1 2">
    <name type="scientific">Panagrolaimus sp. ES5</name>
    <dbReference type="NCBI Taxonomy" id="591445"/>
    <lineage>
        <taxon>Eukaryota</taxon>
        <taxon>Metazoa</taxon>
        <taxon>Ecdysozoa</taxon>
        <taxon>Nematoda</taxon>
        <taxon>Chromadorea</taxon>
        <taxon>Rhabditida</taxon>
        <taxon>Tylenchina</taxon>
        <taxon>Panagrolaimomorpha</taxon>
        <taxon>Panagrolaimoidea</taxon>
        <taxon>Panagrolaimidae</taxon>
        <taxon>Panagrolaimus</taxon>
    </lineage>
</organism>
<reference evidence="2" key="1">
    <citation type="submission" date="2022-11" db="UniProtKB">
        <authorList>
            <consortium name="WormBaseParasite"/>
        </authorList>
    </citation>
    <scope>IDENTIFICATION</scope>
</reference>